<dbReference type="AlphaFoldDB" id="A0A6J4N5F9"/>
<gene>
    <name evidence="1" type="ORF">AVDCRST_MAG32-1077</name>
</gene>
<dbReference type="SUPFAM" id="SSF52540">
    <property type="entry name" value="P-loop containing nucleoside triphosphate hydrolases"/>
    <property type="match status" value="1"/>
</dbReference>
<name>A0A6J4N5F9_9ACTN</name>
<evidence type="ECO:0000313" key="1">
    <source>
        <dbReference type="EMBL" id="CAA9374775.1"/>
    </source>
</evidence>
<protein>
    <recommendedName>
        <fullName evidence="2">Sulfotransferase</fullName>
    </recommendedName>
</protein>
<dbReference type="Gene3D" id="3.40.50.300">
    <property type="entry name" value="P-loop containing nucleotide triphosphate hydrolases"/>
    <property type="match status" value="1"/>
</dbReference>
<dbReference type="Pfam" id="PF13469">
    <property type="entry name" value="Sulfotransfer_3"/>
    <property type="match status" value="1"/>
</dbReference>
<dbReference type="EMBL" id="CADCUM010000050">
    <property type="protein sequence ID" value="CAA9374775.1"/>
    <property type="molecule type" value="Genomic_DNA"/>
</dbReference>
<dbReference type="InterPro" id="IPR027417">
    <property type="entry name" value="P-loop_NTPase"/>
</dbReference>
<evidence type="ECO:0008006" key="2">
    <source>
        <dbReference type="Google" id="ProtNLM"/>
    </source>
</evidence>
<sequence length="227" mass="26082">MSRVDHVFVMTYGRSGSTLLMGVLNSIPGYLLRGENRHAMRHLYDFHRTGMTERARVDPERARQPTHPWFGIESFDEEASLRGIRELATATLLRPEADTRVSGYKEIRWYDEDLPDYLHFLRQVFPGCKLVVNTRHLPDVAASNFWTHKDDPLGRLQDIEDRMLAAAEGLGEAARRVHYDDYVADPAALRGLFEWLGEAWDEDRVRSVMATPHSRKGKHRGDDPAAR</sequence>
<accession>A0A6J4N5F9</accession>
<reference evidence="1" key="1">
    <citation type="submission" date="2020-02" db="EMBL/GenBank/DDBJ databases">
        <authorList>
            <person name="Meier V. D."/>
        </authorList>
    </citation>
    <scope>NUCLEOTIDE SEQUENCE</scope>
    <source>
        <strain evidence="1">AVDCRST_MAG32</strain>
    </source>
</reference>
<organism evidence="1">
    <name type="scientific">uncultured Nocardioides sp</name>
    <dbReference type="NCBI Taxonomy" id="198441"/>
    <lineage>
        <taxon>Bacteria</taxon>
        <taxon>Bacillati</taxon>
        <taxon>Actinomycetota</taxon>
        <taxon>Actinomycetes</taxon>
        <taxon>Propionibacteriales</taxon>
        <taxon>Nocardioidaceae</taxon>
        <taxon>Nocardioides</taxon>
        <taxon>environmental samples</taxon>
    </lineage>
</organism>
<proteinExistence type="predicted"/>